<keyword evidence="7" id="KW-1185">Reference proteome</keyword>
<evidence type="ECO:0000313" key="7">
    <source>
        <dbReference type="Proteomes" id="UP000746471"/>
    </source>
</evidence>
<evidence type="ECO:0000259" key="4">
    <source>
        <dbReference type="Pfam" id="PF03129"/>
    </source>
</evidence>
<dbReference type="EMBL" id="JAHBCL010000019">
    <property type="protein sequence ID" value="MBS7527373.1"/>
    <property type="molecule type" value="Genomic_DNA"/>
</dbReference>
<gene>
    <name evidence="6" type="ORF">KHM83_11840</name>
</gene>
<dbReference type="InterPro" id="IPR036621">
    <property type="entry name" value="Anticodon-bd_dom_sf"/>
</dbReference>
<dbReference type="RefSeq" id="WP_213237234.1">
    <property type="nucleotide sequence ID" value="NZ_JAHBCL010000019.1"/>
</dbReference>
<keyword evidence="1" id="KW-0963">Cytoplasm</keyword>
<evidence type="ECO:0000256" key="1">
    <source>
        <dbReference type="ARBA" id="ARBA00022490"/>
    </source>
</evidence>
<name>A0ABS5PQN0_9FIRM</name>
<organism evidence="6 7">
    <name type="scientific">Fusibacter paucivorans</name>
    <dbReference type="NCBI Taxonomy" id="76009"/>
    <lineage>
        <taxon>Bacteria</taxon>
        <taxon>Bacillati</taxon>
        <taxon>Bacillota</taxon>
        <taxon>Clostridia</taxon>
        <taxon>Eubacteriales</taxon>
        <taxon>Eubacteriales Family XII. Incertae Sedis</taxon>
        <taxon>Fusibacter</taxon>
    </lineage>
</organism>
<dbReference type="SUPFAM" id="SSF55826">
    <property type="entry name" value="YbaK/ProRS associated domain"/>
    <property type="match status" value="1"/>
</dbReference>
<dbReference type="Proteomes" id="UP000746471">
    <property type="component" value="Unassembled WGS sequence"/>
</dbReference>
<keyword evidence="2" id="KW-0067">ATP-binding</keyword>
<dbReference type="InterPro" id="IPR036754">
    <property type="entry name" value="YbaK/aa-tRNA-synt-asso_dom_sf"/>
</dbReference>
<reference evidence="6 7" key="1">
    <citation type="submission" date="2021-05" db="EMBL/GenBank/DDBJ databases">
        <title>Fusibacter ferrireducens sp. nov., an anaerobic, sulfur- and Fe-reducing bacterium isolated from the mangrove sediment.</title>
        <authorList>
            <person name="Qiu D."/>
        </authorList>
    </citation>
    <scope>NUCLEOTIDE SEQUENCE [LARGE SCALE GENOMIC DNA]</scope>
    <source>
        <strain evidence="6 7">DSM 12116</strain>
    </source>
</reference>
<dbReference type="Pfam" id="PF03129">
    <property type="entry name" value="HGTP_anticodon"/>
    <property type="match status" value="1"/>
</dbReference>
<dbReference type="Gene3D" id="3.40.50.800">
    <property type="entry name" value="Anticodon-binding domain"/>
    <property type="match status" value="1"/>
</dbReference>
<dbReference type="SUPFAM" id="SSF52954">
    <property type="entry name" value="Class II aaRS ABD-related"/>
    <property type="match status" value="1"/>
</dbReference>
<evidence type="ECO:0000313" key="6">
    <source>
        <dbReference type="EMBL" id="MBS7527373.1"/>
    </source>
</evidence>
<evidence type="ECO:0008006" key="8">
    <source>
        <dbReference type="Google" id="ProtNLM"/>
    </source>
</evidence>
<comment type="caution">
    <text evidence="6">The sequence shown here is derived from an EMBL/GenBank/DDBJ whole genome shotgun (WGS) entry which is preliminary data.</text>
</comment>
<feature type="domain" description="YbaK/aminoacyl-tRNA synthetase-associated" evidence="5">
    <location>
        <begin position="214"/>
        <end position="331"/>
    </location>
</feature>
<keyword evidence="3" id="KW-0030">Aminoacyl-tRNA synthetase</keyword>
<evidence type="ECO:0000256" key="3">
    <source>
        <dbReference type="ARBA" id="ARBA00023146"/>
    </source>
</evidence>
<dbReference type="InterPro" id="IPR004154">
    <property type="entry name" value="Anticodon-bd"/>
</dbReference>
<evidence type="ECO:0000256" key="2">
    <source>
        <dbReference type="ARBA" id="ARBA00022840"/>
    </source>
</evidence>
<evidence type="ECO:0000259" key="5">
    <source>
        <dbReference type="Pfam" id="PF04073"/>
    </source>
</evidence>
<feature type="domain" description="Anticodon-binding" evidence="4">
    <location>
        <begin position="460"/>
        <end position="549"/>
    </location>
</feature>
<dbReference type="Gene3D" id="3.90.960.10">
    <property type="entry name" value="YbaK/aminoacyl-tRNA synthetase-associated domain"/>
    <property type="match status" value="1"/>
</dbReference>
<protein>
    <recommendedName>
        <fullName evidence="8">Prolyl-tRNA synthetase</fullName>
    </recommendedName>
</protein>
<keyword evidence="2" id="KW-0547">Nucleotide-binding</keyword>
<sequence length="556" mass="62302">MKLSSIYYRSIKNPDTATADPVMQWLIQTGMIKHDRMMGTIVTPFGDLFVDAYGKQIELMLKGIAEMPCIITPYMKSETVEALFSDVFELFKFDYKSYKTLPAVLQMMPKKTTDAFAQKLCQLYLSEDANSSKITRETLERKLATLTSQRLYKSTYGSIQTAYIEDQASATPLIVCPNCGYGADLMLAAMPQQAIDETAVITEKKIQNEVEVYTPEIKTIDALCDYLKVESKTVLKAIALMRSDGKPVVVIIAGNRTLSLPKLSRLTKQKYRMATDLEIEEVFDAVAGFVGPIGLAASCQIIWDHSALGIKDGVCGANRRDYHYAHVTVDESRFNIEKYVDVAAYEEGNACPICGFDMTVTKGDILYELYDYGETLSESHRANFLDAYGKAKKHHIFGISIEVINGLKSVVRHHLDVEKTRKNDVENADDGEITNECITDANTRAQSNVITIDALAPFDVWLIIMNTKKSVQQQLADAIYQALIENGIAALYDDRSDSPGIKFFDAERFAEIPRIVVGKAAGDGFCDIQLRNERFEQMTIAEVIHWVKSRYKPLNP</sequence>
<keyword evidence="3" id="KW-0436">Ligase</keyword>
<dbReference type="InterPro" id="IPR007214">
    <property type="entry name" value="YbaK/aa-tRNA-synth-assoc-dom"/>
</dbReference>
<proteinExistence type="predicted"/>
<accession>A0ABS5PQN0</accession>
<dbReference type="Pfam" id="PF04073">
    <property type="entry name" value="tRNA_edit"/>
    <property type="match status" value="1"/>
</dbReference>